<dbReference type="EMBL" id="JAGGNH010000009">
    <property type="protein sequence ID" value="KAJ0963275.1"/>
    <property type="molecule type" value="Genomic_DNA"/>
</dbReference>
<dbReference type="Gene3D" id="1.10.150.720">
    <property type="entry name" value="Haloacid dehalogenase-like hydrolase"/>
    <property type="match status" value="1"/>
</dbReference>
<dbReference type="PANTHER" id="PTHR46649">
    <property type="match status" value="1"/>
</dbReference>
<sequence length="220" mass="24896">MAKQTQSGKSLLTSRKFREPLVLIGIIRFCFVALLCDYECVFCSCVLITGNWACSIAFASVMRDLMCRTLDILNLLTWIHSMHYIPVWSIIDLCSDGGLKGQCNWTTPDLWISGLNATESEINQGFRRAFAASWPEKLRYQGDGRPFWRLVVSEATGCNNNGYFEEVYEHFANDDAWRLPVGAYGSLCLLKDSGVKLAVVSNFDTRLRKLLKDLHVAHLI</sequence>
<dbReference type="SUPFAM" id="SSF56784">
    <property type="entry name" value="HAD-like"/>
    <property type="match status" value="1"/>
</dbReference>
<dbReference type="Proteomes" id="UP001085076">
    <property type="component" value="Miscellaneous, Linkage group lg09"/>
</dbReference>
<dbReference type="Gene3D" id="3.40.50.1000">
    <property type="entry name" value="HAD superfamily/HAD-like"/>
    <property type="match status" value="1"/>
</dbReference>
<organism evidence="1 2">
    <name type="scientific">Dioscorea zingiberensis</name>
    <dbReference type="NCBI Taxonomy" id="325984"/>
    <lineage>
        <taxon>Eukaryota</taxon>
        <taxon>Viridiplantae</taxon>
        <taxon>Streptophyta</taxon>
        <taxon>Embryophyta</taxon>
        <taxon>Tracheophyta</taxon>
        <taxon>Spermatophyta</taxon>
        <taxon>Magnoliopsida</taxon>
        <taxon>Liliopsida</taxon>
        <taxon>Dioscoreales</taxon>
        <taxon>Dioscoreaceae</taxon>
        <taxon>Dioscorea</taxon>
    </lineage>
</organism>
<evidence type="ECO:0000313" key="2">
    <source>
        <dbReference type="Proteomes" id="UP001085076"/>
    </source>
</evidence>
<reference evidence="1" key="1">
    <citation type="submission" date="2021-03" db="EMBL/GenBank/DDBJ databases">
        <authorList>
            <person name="Li Z."/>
            <person name="Yang C."/>
        </authorList>
    </citation>
    <scope>NUCLEOTIDE SEQUENCE</scope>
    <source>
        <strain evidence="1">Dzin_1.0</strain>
        <tissue evidence="1">Leaf</tissue>
    </source>
</reference>
<proteinExistence type="predicted"/>
<dbReference type="InterPro" id="IPR044924">
    <property type="entry name" value="HAD-SF_hydro_IA_REG-2-like_cap"/>
</dbReference>
<gene>
    <name evidence="1" type="ORF">J5N97_028397</name>
</gene>
<dbReference type="OrthoDB" id="1694274at2759"/>
<comment type="caution">
    <text evidence="1">The sequence shown here is derived from an EMBL/GenBank/DDBJ whole genome shotgun (WGS) entry which is preliminary data.</text>
</comment>
<reference evidence="1" key="2">
    <citation type="journal article" date="2022" name="Hortic Res">
        <title>The genome of Dioscorea zingiberensis sheds light on the biosynthesis, origin and evolution of the medicinally important diosgenin saponins.</title>
        <authorList>
            <person name="Li Y."/>
            <person name="Tan C."/>
            <person name="Li Z."/>
            <person name="Guo J."/>
            <person name="Li S."/>
            <person name="Chen X."/>
            <person name="Wang C."/>
            <person name="Dai X."/>
            <person name="Yang H."/>
            <person name="Song W."/>
            <person name="Hou L."/>
            <person name="Xu J."/>
            <person name="Tong Z."/>
            <person name="Xu A."/>
            <person name="Yuan X."/>
            <person name="Wang W."/>
            <person name="Yang Q."/>
            <person name="Chen L."/>
            <person name="Sun Z."/>
            <person name="Wang K."/>
            <person name="Pan B."/>
            <person name="Chen J."/>
            <person name="Bao Y."/>
            <person name="Liu F."/>
            <person name="Qi X."/>
            <person name="Gang D.R."/>
            <person name="Wen J."/>
            <person name="Li J."/>
        </authorList>
    </citation>
    <scope>NUCLEOTIDE SEQUENCE</scope>
    <source>
        <strain evidence="1">Dzin_1.0</strain>
    </source>
</reference>
<accession>A0A9D5BYW7</accession>
<name>A0A9D5BYW7_9LILI</name>
<dbReference type="AlphaFoldDB" id="A0A9D5BYW7"/>
<evidence type="ECO:0000313" key="1">
    <source>
        <dbReference type="EMBL" id="KAJ0963275.1"/>
    </source>
</evidence>
<dbReference type="InterPro" id="IPR036412">
    <property type="entry name" value="HAD-like_sf"/>
</dbReference>
<dbReference type="PANTHER" id="PTHR46649:SF5">
    <property type="entry name" value="F14L17.7 PROTEIN"/>
    <property type="match status" value="1"/>
</dbReference>
<keyword evidence="2" id="KW-1185">Reference proteome</keyword>
<dbReference type="InterPro" id="IPR023214">
    <property type="entry name" value="HAD_sf"/>
</dbReference>
<protein>
    <submittedName>
        <fullName evidence="1">Uncharacterized protein</fullName>
    </submittedName>
</protein>